<name>A0A646KI09_STRJU</name>
<gene>
    <name evidence="2" type="ORF">FF041_17285</name>
</gene>
<keyword evidence="3" id="KW-1185">Reference proteome</keyword>
<evidence type="ECO:0000313" key="3">
    <source>
        <dbReference type="Proteomes" id="UP000419138"/>
    </source>
</evidence>
<accession>A0A646KI09</accession>
<comment type="caution">
    <text evidence="2">The sequence shown here is derived from an EMBL/GenBank/DDBJ whole genome shotgun (WGS) entry which is preliminary data.</text>
</comment>
<sequence length="103" mass="9736">MTASAQLPLPAPTAPTALSAEARDRALGDERLPGPRSCSAAAGPGPGCPAGITGPAGLAPLISEPPLPDAAPLTSEPPLAGTTPLTSEPSAAGLVGGARSPGV</sequence>
<feature type="compositionally biased region" description="Low complexity" evidence="1">
    <location>
        <begin position="1"/>
        <end position="20"/>
    </location>
</feature>
<organism evidence="2 3">
    <name type="scientific">Streptomyces jumonjinensis</name>
    <dbReference type="NCBI Taxonomy" id="1945"/>
    <lineage>
        <taxon>Bacteria</taxon>
        <taxon>Bacillati</taxon>
        <taxon>Actinomycetota</taxon>
        <taxon>Actinomycetes</taxon>
        <taxon>Kitasatosporales</taxon>
        <taxon>Streptomycetaceae</taxon>
        <taxon>Streptomyces</taxon>
    </lineage>
</organism>
<feature type="region of interest" description="Disordered" evidence="1">
    <location>
        <begin position="1"/>
        <end position="103"/>
    </location>
</feature>
<dbReference type="AlphaFoldDB" id="A0A646KI09"/>
<reference evidence="2 3" key="1">
    <citation type="submission" date="2019-05" db="EMBL/GenBank/DDBJ databases">
        <title>Comparative genomics and metabolomics analyses of clavulanic acid producing Streptomyces species provides insight into specialized metabolism and evolution of beta-lactam biosynthetic gene clusters.</title>
        <authorList>
            <person name="Moore M.A."/>
            <person name="Cruz-Morales P."/>
            <person name="Barona Gomez F."/>
            <person name="Kapil T."/>
        </authorList>
    </citation>
    <scope>NUCLEOTIDE SEQUENCE [LARGE SCALE GENOMIC DNA]</scope>
    <source>
        <strain evidence="2 3">NRRL 5741</strain>
    </source>
</reference>
<proteinExistence type="predicted"/>
<evidence type="ECO:0000256" key="1">
    <source>
        <dbReference type="SAM" id="MobiDB-lite"/>
    </source>
</evidence>
<dbReference type="EMBL" id="VCLA01000140">
    <property type="protein sequence ID" value="MQT01899.1"/>
    <property type="molecule type" value="Genomic_DNA"/>
</dbReference>
<evidence type="ECO:0000313" key="2">
    <source>
        <dbReference type="EMBL" id="MQT01899.1"/>
    </source>
</evidence>
<feature type="compositionally biased region" description="Basic and acidic residues" evidence="1">
    <location>
        <begin position="21"/>
        <end position="33"/>
    </location>
</feature>
<protein>
    <submittedName>
        <fullName evidence="2">Uncharacterized protein</fullName>
    </submittedName>
</protein>
<dbReference type="Proteomes" id="UP000419138">
    <property type="component" value="Unassembled WGS sequence"/>
</dbReference>
<dbReference type="RefSeq" id="WP_153523594.1">
    <property type="nucleotide sequence ID" value="NZ_JBEPDZ010000005.1"/>
</dbReference>
<feature type="compositionally biased region" description="Low complexity" evidence="1">
    <location>
        <begin position="34"/>
        <end position="57"/>
    </location>
</feature>